<keyword evidence="1" id="KW-0812">Transmembrane</keyword>
<proteinExistence type="predicted"/>
<sequence length="310" mass="35957">MEHIINVMVIHSHSGGYRTWDYISQHWKEFGNIQINMSFKKFVFISILLNNKRLNVRNITKEILESENPDILVFGDCAGAPYQFKLEELDSIESYLNENCNKHLLGTYAVFYHKEGPQGRVHEYDNRGLCKYFGIIPEIQLVTSKMPHDPTYLINYQNPLLWKNIMQPYTSKGYSSSQVPKNGVWIENDQVKGLKSDVKILAETLDGKCIITNKVTTKYTSLYISHMPEYESMIGNKVDGQMLYNCLVYLMSQSLLLTLFSFFYILTSLDVETPLVNLCMKTLKYCKSKEEEIPLPLVKLLRQFQCVIEP</sequence>
<keyword evidence="1" id="KW-1133">Transmembrane helix</keyword>
<evidence type="ECO:0000313" key="2">
    <source>
        <dbReference type="EMBL" id="GAB1223060.1"/>
    </source>
</evidence>
<evidence type="ECO:0000256" key="1">
    <source>
        <dbReference type="SAM" id="Phobius"/>
    </source>
</evidence>
<dbReference type="EMBL" id="BAAFRS010000128">
    <property type="protein sequence ID" value="GAB1223060.1"/>
    <property type="molecule type" value="Genomic_DNA"/>
</dbReference>
<organism evidence="2 3">
    <name type="scientific">Entamoeba nuttalli</name>
    <dbReference type="NCBI Taxonomy" id="412467"/>
    <lineage>
        <taxon>Eukaryota</taxon>
        <taxon>Amoebozoa</taxon>
        <taxon>Evosea</taxon>
        <taxon>Archamoebae</taxon>
        <taxon>Mastigamoebida</taxon>
        <taxon>Entamoebidae</taxon>
        <taxon>Entamoeba</taxon>
    </lineage>
</organism>
<accession>A0ABQ0DJM2</accession>
<evidence type="ECO:0000313" key="3">
    <source>
        <dbReference type="Proteomes" id="UP001628156"/>
    </source>
</evidence>
<reference evidence="2 3" key="1">
    <citation type="journal article" date="2019" name="PLoS Negl. Trop. Dis.">
        <title>Whole genome sequencing of Entamoeba nuttalli reveals mammalian host-related molecular signatures and a novel octapeptide-repeat surface protein.</title>
        <authorList>
            <person name="Tanaka M."/>
            <person name="Makiuchi T."/>
            <person name="Komiyama T."/>
            <person name="Shiina T."/>
            <person name="Osaki K."/>
            <person name="Tachibana H."/>
        </authorList>
    </citation>
    <scope>NUCLEOTIDE SEQUENCE [LARGE SCALE GENOMIC DNA]</scope>
    <source>
        <strain evidence="2 3">P19-061405</strain>
    </source>
</reference>
<protein>
    <submittedName>
        <fullName evidence="2">Uncharacterized protein</fullName>
    </submittedName>
</protein>
<keyword evidence="3" id="KW-1185">Reference proteome</keyword>
<comment type="caution">
    <text evidence="2">The sequence shown here is derived from an EMBL/GenBank/DDBJ whole genome shotgun (WGS) entry which is preliminary data.</text>
</comment>
<feature type="transmembrane region" description="Helical" evidence="1">
    <location>
        <begin position="242"/>
        <end position="266"/>
    </location>
</feature>
<keyword evidence="1" id="KW-0472">Membrane</keyword>
<dbReference type="Proteomes" id="UP001628156">
    <property type="component" value="Unassembled WGS sequence"/>
</dbReference>
<name>A0ABQ0DJM2_9EUKA</name>
<gene>
    <name evidence="2" type="ORF">ENUP19_0128G0037</name>
</gene>